<dbReference type="InterPro" id="IPR042000">
    <property type="entry name" value="Sortase_D_2"/>
</dbReference>
<reference evidence="4 5" key="1">
    <citation type="submission" date="2018-07" db="EMBL/GenBank/DDBJ databases">
        <title>Genomic Encyclopedia of Type Strains, Phase III (KMG-III): the genomes of soil and plant-associated and newly described type strains.</title>
        <authorList>
            <person name="Whitman W."/>
        </authorList>
    </citation>
    <scope>NUCLEOTIDE SEQUENCE [LARGE SCALE GENOMIC DNA]</scope>
    <source>
        <strain evidence="4 5">CECT 8236</strain>
    </source>
</reference>
<keyword evidence="3" id="KW-1133">Transmembrane helix</keyword>
<evidence type="ECO:0000256" key="3">
    <source>
        <dbReference type="SAM" id="Phobius"/>
    </source>
</evidence>
<sequence>MDQKRIKKSTSRAVVTTLLWLTLLIGIGLIAYPRIDARIQQNKQEDLLTQWSDKIRFRSNDPPSANAESLLQTPNAASVNLPIWKEVDGFQLLGSVRIDSIELNEPIVRGADAKSLKQGAGSVVEDRLPGQAGNFVLAGHRSWTFGRHFNRLGELKPGDEIDIDTSAGLYRYSITETTLVLPEDLSVLDNNAGDDSVLTLITCHPKRNPTHRMIIKATLIKNEH</sequence>
<comment type="caution">
    <text evidence="4">The sequence shown here is derived from an EMBL/GenBank/DDBJ whole genome shotgun (WGS) entry which is preliminary data.</text>
</comment>
<accession>A0A3D9IIN5</accession>
<dbReference type="SUPFAM" id="SSF63817">
    <property type="entry name" value="Sortase"/>
    <property type="match status" value="1"/>
</dbReference>
<evidence type="ECO:0000256" key="1">
    <source>
        <dbReference type="ARBA" id="ARBA00022801"/>
    </source>
</evidence>
<keyword evidence="1" id="KW-0378">Hydrolase</keyword>
<dbReference type="Proteomes" id="UP000256869">
    <property type="component" value="Unassembled WGS sequence"/>
</dbReference>
<name>A0A3D9IIN5_9BACL</name>
<keyword evidence="5" id="KW-1185">Reference proteome</keyword>
<dbReference type="EMBL" id="QRDY01000005">
    <property type="protein sequence ID" value="RED61600.1"/>
    <property type="molecule type" value="Genomic_DNA"/>
</dbReference>
<dbReference type="NCBIfam" id="TIGR01076">
    <property type="entry name" value="sortase_fam"/>
    <property type="match status" value="1"/>
</dbReference>
<evidence type="ECO:0000313" key="5">
    <source>
        <dbReference type="Proteomes" id="UP000256869"/>
    </source>
</evidence>
<feature type="active site" description="Acyl-thioester intermediate" evidence="2">
    <location>
        <position position="203"/>
    </location>
</feature>
<organism evidence="4 5">
    <name type="scientific">Cohnella lupini</name>
    <dbReference type="NCBI Taxonomy" id="1294267"/>
    <lineage>
        <taxon>Bacteria</taxon>
        <taxon>Bacillati</taxon>
        <taxon>Bacillota</taxon>
        <taxon>Bacilli</taxon>
        <taxon>Bacillales</taxon>
        <taxon>Paenibacillaceae</taxon>
        <taxon>Cohnella</taxon>
    </lineage>
</organism>
<dbReference type="AlphaFoldDB" id="A0A3D9IIN5"/>
<dbReference type="RefSeq" id="WP_245987553.1">
    <property type="nucleotide sequence ID" value="NZ_QRDY01000005.1"/>
</dbReference>
<dbReference type="InterPro" id="IPR005754">
    <property type="entry name" value="Sortase"/>
</dbReference>
<keyword evidence="3" id="KW-0472">Membrane</keyword>
<protein>
    <submittedName>
        <fullName evidence="4">Sortase A</fullName>
    </submittedName>
</protein>
<gene>
    <name evidence="4" type="ORF">DFP95_10528</name>
</gene>
<evidence type="ECO:0000313" key="4">
    <source>
        <dbReference type="EMBL" id="RED61600.1"/>
    </source>
</evidence>
<evidence type="ECO:0000256" key="2">
    <source>
        <dbReference type="PIRSR" id="PIRSR605754-1"/>
    </source>
</evidence>
<dbReference type="GO" id="GO:0016787">
    <property type="term" value="F:hydrolase activity"/>
    <property type="evidence" value="ECO:0007669"/>
    <property type="project" value="UniProtKB-KW"/>
</dbReference>
<dbReference type="CDD" id="cd06166">
    <property type="entry name" value="Sortase_D_2"/>
    <property type="match status" value="1"/>
</dbReference>
<feature type="active site" description="Proton donor/acceptor" evidence="2">
    <location>
        <position position="140"/>
    </location>
</feature>
<dbReference type="InterPro" id="IPR023365">
    <property type="entry name" value="Sortase_dom-sf"/>
</dbReference>
<feature type="transmembrane region" description="Helical" evidence="3">
    <location>
        <begin position="12"/>
        <end position="32"/>
    </location>
</feature>
<proteinExistence type="predicted"/>
<dbReference type="Gene3D" id="2.40.260.10">
    <property type="entry name" value="Sortase"/>
    <property type="match status" value="1"/>
</dbReference>
<keyword evidence="3" id="KW-0812">Transmembrane</keyword>
<dbReference type="Pfam" id="PF04203">
    <property type="entry name" value="Sortase"/>
    <property type="match status" value="1"/>
</dbReference>